<dbReference type="Proteomes" id="UP000887581">
    <property type="component" value="Unplaced"/>
</dbReference>
<evidence type="ECO:0000313" key="2">
    <source>
        <dbReference type="WBParaSite" id="sdigi.contig857.g9900.t1"/>
    </source>
</evidence>
<organism evidence="1 2">
    <name type="scientific">Setaria digitata</name>
    <dbReference type="NCBI Taxonomy" id="48799"/>
    <lineage>
        <taxon>Eukaryota</taxon>
        <taxon>Metazoa</taxon>
        <taxon>Ecdysozoa</taxon>
        <taxon>Nematoda</taxon>
        <taxon>Chromadorea</taxon>
        <taxon>Rhabditida</taxon>
        <taxon>Spirurina</taxon>
        <taxon>Spiruromorpha</taxon>
        <taxon>Filarioidea</taxon>
        <taxon>Setariidae</taxon>
        <taxon>Setaria</taxon>
    </lineage>
</organism>
<reference evidence="2" key="1">
    <citation type="submission" date="2022-11" db="UniProtKB">
        <authorList>
            <consortium name="WormBaseParasite"/>
        </authorList>
    </citation>
    <scope>IDENTIFICATION</scope>
</reference>
<dbReference type="WBParaSite" id="sdigi.contig857.g9900.t1">
    <property type="protein sequence ID" value="sdigi.contig857.g9900.t1"/>
    <property type="gene ID" value="sdigi.contig857.g9900"/>
</dbReference>
<name>A0A915Q7M3_9BILA</name>
<protein>
    <submittedName>
        <fullName evidence="2">Uncharacterized protein</fullName>
    </submittedName>
</protein>
<accession>A0A915Q7M3</accession>
<dbReference type="AlphaFoldDB" id="A0A915Q7M3"/>
<keyword evidence="1" id="KW-1185">Reference proteome</keyword>
<sequence>MSSVVLLQAVMEQLIVLELELELEPELAVHSRKFVDRNRKFEG</sequence>
<evidence type="ECO:0000313" key="1">
    <source>
        <dbReference type="Proteomes" id="UP000887581"/>
    </source>
</evidence>
<proteinExistence type="predicted"/>